<proteinExistence type="predicted"/>
<comment type="caution">
    <text evidence="1">The sequence shown here is derived from an EMBL/GenBank/DDBJ whole genome shotgun (WGS) entry which is preliminary data.</text>
</comment>
<dbReference type="EMBL" id="SRYA01000005">
    <property type="protein sequence ID" value="TGY97733.1"/>
    <property type="molecule type" value="Genomic_DNA"/>
</dbReference>
<evidence type="ECO:0000313" key="2">
    <source>
        <dbReference type="Proteomes" id="UP000304953"/>
    </source>
</evidence>
<keyword evidence="2" id="KW-1185">Reference proteome</keyword>
<evidence type="ECO:0000313" key="1">
    <source>
        <dbReference type="EMBL" id="TGY97733.1"/>
    </source>
</evidence>
<accession>A0AC61S1F4</accession>
<gene>
    <name evidence="1" type="ORF">E5329_03770</name>
</gene>
<protein>
    <submittedName>
        <fullName evidence="1">Uncharacterized protein</fullName>
    </submittedName>
</protein>
<dbReference type="Proteomes" id="UP000304953">
    <property type="component" value="Unassembled WGS sequence"/>
</dbReference>
<organism evidence="1 2">
    <name type="scientific">Petralouisia muris</name>
    <dbReference type="NCBI Taxonomy" id="3032872"/>
    <lineage>
        <taxon>Bacteria</taxon>
        <taxon>Bacillati</taxon>
        <taxon>Bacillota</taxon>
        <taxon>Clostridia</taxon>
        <taxon>Lachnospirales</taxon>
        <taxon>Lachnospiraceae</taxon>
        <taxon>Petralouisia</taxon>
    </lineage>
</organism>
<reference evidence="1" key="1">
    <citation type="submission" date="2019-04" db="EMBL/GenBank/DDBJ databases">
        <title>Microbes associate with the intestines of laboratory mice.</title>
        <authorList>
            <person name="Navarre W."/>
            <person name="Wong E."/>
            <person name="Huang K."/>
            <person name="Tropini C."/>
            <person name="Ng K."/>
            <person name="Yu B."/>
        </authorList>
    </citation>
    <scope>NUCLEOTIDE SEQUENCE</scope>
    <source>
        <strain evidence="1">NM01_1-7b</strain>
    </source>
</reference>
<name>A0AC61S1F4_9FIRM</name>
<sequence length="267" mass="29998">MGKLMRAEFFRAFHNKIYIASIGVGLLICIWHFWENVYPLKDYVYTAQYPLSSFAKWLGGDNSSLQPVLYYLLVPILCALPYAGSYFSDIKTGYVKQVLIRSKKKDYLRSKYIMTFITGATVSAVPLALDFVLTGMVLPAVIPQSGTGIFGGAPKMLMADLFYTHPYCYLFLYLILDAVFFGLLTTIALLAAHLTENRFLVILMPFLCYLFIFSVSQMTGAVQLSPFGFLRPSQPVFSTWRIVAGELLLLVLGGGIFLYVSTKKEIL</sequence>